<keyword evidence="3" id="KW-1185">Reference proteome</keyword>
<dbReference type="AlphaFoldDB" id="A0A4R1CH32"/>
<reference evidence="2 3" key="1">
    <citation type="submission" date="2019-03" db="EMBL/GenBank/DDBJ databases">
        <authorList>
            <person name="Kim M.K.M."/>
        </authorList>
    </citation>
    <scope>NUCLEOTIDE SEQUENCE [LARGE SCALE GENOMIC DNA]</scope>
    <source>
        <strain evidence="2 3">18JY15-6</strain>
    </source>
</reference>
<feature type="transmembrane region" description="Helical" evidence="1">
    <location>
        <begin position="41"/>
        <end position="61"/>
    </location>
</feature>
<evidence type="ECO:0000256" key="1">
    <source>
        <dbReference type="SAM" id="Phobius"/>
    </source>
</evidence>
<organism evidence="2 3">
    <name type="scientific">Nocardioides jejuensis</name>
    <dbReference type="NCBI Taxonomy" id="2502782"/>
    <lineage>
        <taxon>Bacteria</taxon>
        <taxon>Bacillati</taxon>
        <taxon>Actinomycetota</taxon>
        <taxon>Actinomycetes</taxon>
        <taxon>Propionibacteriales</taxon>
        <taxon>Nocardioidaceae</taxon>
        <taxon>Nocardioides</taxon>
    </lineage>
</organism>
<comment type="caution">
    <text evidence="2">The sequence shown here is derived from an EMBL/GenBank/DDBJ whole genome shotgun (WGS) entry which is preliminary data.</text>
</comment>
<name>A0A4R1CH32_9ACTN</name>
<gene>
    <name evidence="2" type="ORF">EPD65_06640</name>
</gene>
<keyword evidence="1" id="KW-0472">Membrane</keyword>
<evidence type="ECO:0000313" key="3">
    <source>
        <dbReference type="Proteomes" id="UP000295453"/>
    </source>
</evidence>
<accession>A0A4R1CH32</accession>
<dbReference type="RefSeq" id="WP_131582435.1">
    <property type="nucleotide sequence ID" value="NZ_SJZJ01000008.1"/>
</dbReference>
<dbReference type="EMBL" id="SJZJ01000008">
    <property type="protein sequence ID" value="TCJ29396.1"/>
    <property type="molecule type" value="Genomic_DNA"/>
</dbReference>
<proteinExistence type="predicted"/>
<protein>
    <submittedName>
        <fullName evidence="2">Uncharacterized protein</fullName>
    </submittedName>
</protein>
<dbReference type="Proteomes" id="UP000295453">
    <property type="component" value="Unassembled WGS sequence"/>
</dbReference>
<dbReference type="OrthoDB" id="3770967at2"/>
<sequence length="428" mass="44784">MSAQEIREALEAHARFDDTAALARLGSVKARVRVVRRRRRAALAGAAAAVIAVAGGVATHLPGRHGAAPASRTFGDLTAPATMTSEGATYRFKELVTGEDEVRWADDVDGPVLVSWAATGDGPVHILKTVDLDFTYSSVEDFRDFLPVDHVDDQTIQAVGKGRVALAVYTFAEPAAGARADIDGTPVVFRDRMPGYRAVASGWGAAGQTDLRMSFAYPEGQLEMTSFCMAPKGYELHVDVAGPGMGIGCHDAPSVHGPGSRHGFSEGLTRPDGSNVVAGARVTMHAWLSRQGSDQPVRGPIEGVRIGAAAYETEPGVAVLNGWSLTELREEAGHAWRFVKVLPEVPAGDATALQVDGHGRPKLVLVSVSPGAGRVQLRVDGSTVVGFSGGVGGGFLTPAGPFGAGQHTVGVRSQHPATMEAALYEQVD</sequence>
<keyword evidence="1" id="KW-0812">Transmembrane</keyword>
<evidence type="ECO:0000313" key="2">
    <source>
        <dbReference type="EMBL" id="TCJ29396.1"/>
    </source>
</evidence>
<keyword evidence="1" id="KW-1133">Transmembrane helix</keyword>